<evidence type="ECO:0000256" key="2">
    <source>
        <dbReference type="ARBA" id="ARBA00005688"/>
    </source>
</evidence>
<keyword evidence="3 6" id="KW-0812">Transmembrane</keyword>
<feature type="transmembrane region" description="Helical" evidence="6">
    <location>
        <begin position="36"/>
        <end position="58"/>
    </location>
</feature>
<evidence type="ECO:0000313" key="8">
    <source>
        <dbReference type="Proteomes" id="UP001162483"/>
    </source>
</evidence>
<dbReference type="Pfam" id="PF02060">
    <property type="entry name" value="ISK_Channel"/>
    <property type="match status" value="1"/>
</dbReference>
<evidence type="ECO:0000256" key="5">
    <source>
        <dbReference type="ARBA" id="ARBA00023136"/>
    </source>
</evidence>
<name>A0ABN9HE91_9NEOB</name>
<comment type="caution">
    <text evidence="7">The sequence shown here is derived from an EMBL/GenBank/DDBJ whole genome shotgun (WGS) entry which is preliminary data.</text>
</comment>
<dbReference type="InterPro" id="IPR000369">
    <property type="entry name" value="K_chnl_KCNE"/>
</dbReference>
<dbReference type="PANTHER" id="PTHR15282:SF9">
    <property type="entry name" value="POTASSIUM VOLTAGE-GATED CHANNEL SUBFAMILY E MEMBER 4"/>
    <property type="match status" value="1"/>
</dbReference>
<keyword evidence="4 6" id="KW-1133">Transmembrane helix</keyword>
<dbReference type="PRINTS" id="PR00168">
    <property type="entry name" value="KCNECHANNEL"/>
</dbReference>
<accession>A0ABN9HE91</accession>
<comment type="similarity">
    <text evidence="2">Belongs to the potassium channel KCNE family.</text>
</comment>
<evidence type="ECO:0000313" key="7">
    <source>
        <dbReference type="EMBL" id="CAI9618211.1"/>
    </source>
</evidence>
<protein>
    <recommendedName>
        <fullName evidence="9">Potassium voltage-gated channel subfamily E member 4</fullName>
    </recommendedName>
</protein>
<organism evidence="7 8">
    <name type="scientific">Staurois parvus</name>
    <dbReference type="NCBI Taxonomy" id="386267"/>
    <lineage>
        <taxon>Eukaryota</taxon>
        <taxon>Metazoa</taxon>
        <taxon>Chordata</taxon>
        <taxon>Craniata</taxon>
        <taxon>Vertebrata</taxon>
        <taxon>Euteleostomi</taxon>
        <taxon>Amphibia</taxon>
        <taxon>Batrachia</taxon>
        <taxon>Anura</taxon>
        <taxon>Neobatrachia</taxon>
        <taxon>Ranoidea</taxon>
        <taxon>Ranidae</taxon>
        <taxon>Staurois</taxon>
    </lineage>
</organism>
<reference evidence="7" key="1">
    <citation type="submission" date="2023-05" db="EMBL/GenBank/DDBJ databases">
        <authorList>
            <person name="Stuckert A."/>
        </authorList>
    </citation>
    <scope>NUCLEOTIDE SEQUENCE</scope>
</reference>
<dbReference type="Proteomes" id="UP001162483">
    <property type="component" value="Unassembled WGS sequence"/>
</dbReference>
<comment type="subcellular location">
    <subcellularLocation>
        <location evidence="1">Membrane</location>
        <topology evidence="1">Single-pass membrane protein</topology>
    </subcellularLocation>
</comment>
<evidence type="ECO:0000256" key="3">
    <source>
        <dbReference type="ARBA" id="ARBA00022692"/>
    </source>
</evidence>
<evidence type="ECO:0000256" key="6">
    <source>
        <dbReference type="SAM" id="Phobius"/>
    </source>
</evidence>
<keyword evidence="8" id="KW-1185">Reference proteome</keyword>
<sequence length="162" mass="18188">MLRMEEIANGTITSQGNGLTQDPSSQVTNGKDNNEYLYILIVMSFYGIFLMGIMLVYMRSKRKEKESKLFLLYQDEEKQWMEIRKSASSLSVAKPTPPCTVFTVLQDTFATGRFCTDCKGADSSISSESSSSDVHFTIQEEVIEGLVQDKADEKPEEPTQIS</sequence>
<dbReference type="PANTHER" id="PTHR15282">
    <property type="entry name" value="POTASSIUM VOLTAGE-GATED CHANNEL SUBFAMILY E MEMBER 1, 3"/>
    <property type="match status" value="1"/>
</dbReference>
<evidence type="ECO:0008006" key="9">
    <source>
        <dbReference type="Google" id="ProtNLM"/>
    </source>
</evidence>
<proteinExistence type="inferred from homology"/>
<evidence type="ECO:0000256" key="4">
    <source>
        <dbReference type="ARBA" id="ARBA00022989"/>
    </source>
</evidence>
<gene>
    <name evidence="7" type="ORF">SPARVUS_LOCUS15647932</name>
</gene>
<dbReference type="EMBL" id="CATNWA010020406">
    <property type="protein sequence ID" value="CAI9618211.1"/>
    <property type="molecule type" value="Genomic_DNA"/>
</dbReference>
<evidence type="ECO:0000256" key="1">
    <source>
        <dbReference type="ARBA" id="ARBA00004167"/>
    </source>
</evidence>
<keyword evidence="5 6" id="KW-0472">Membrane</keyword>